<keyword evidence="1" id="KW-1133">Transmembrane helix</keyword>
<keyword evidence="1" id="KW-0472">Membrane</keyword>
<dbReference type="NCBIfam" id="NF008712">
    <property type="entry name" value="PRK11715.1-1"/>
    <property type="match status" value="1"/>
</dbReference>
<gene>
    <name evidence="2" type="primary">creD</name>
    <name evidence="2" type="ORF">PQJ61_00375</name>
</gene>
<feature type="transmembrane region" description="Helical" evidence="1">
    <location>
        <begin position="372"/>
        <end position="391"/>
    </location>
</feature>
<keyword evidence="1" id="KW-0812">Transmembrane</keyword>
<feature type="transmembrane region" description="Helical" evidence="1">
    <location>
        <begin position="317"/>
        <end position="336"/>
    </location>
</feature>
<dbReference type="AlphaFoldDB" id="A0AAJ1MHE4"/>
<feature type="transmembrane region" description="Helical" evidence="1">
    <location>
        <begin position="16"/>
        <end position="37"/>
    </location>
</feature>
<dbReference type="InterPro" id="IPR010364">
    <property type="entry name" value="Uncharacterised_IM_CreD"/>
</dbReference>
<dbReference type="PANTHER" id="PTHR30092">
    <property type="entry name" value="INNER MEMBRANE PROTEIN CRED"/>
    <property type="match status" value="1"/>
</dbReference>
<proteinExistence type="predicted"/>
<dbReference type="EMBL" id="JAQQAL010000002">
    <property type="protein sequence ID" value="MDC7225198.1"/>
    <property type="molecule type" value="Genomic_DNA"/>
</dbReference>
<accession>A0AAJ1MHE4</accession>
<protein>
    <submittedName>
        <fullName evidence="2">Cell envelope integrity protein CreD</fullName>
    </submittedName>
</protein>
<dbReference type="Pfam" id="PF06123">
    <property type="entry name" value="CreD"/>
    <property type="match status" value="1"/>
</dbReference>
<feature type="transmembrane region" description="Helical" evidence="1">
    <location>
        <begin position="342"/>
        <end position="360"/>
    </location>
</feature>
<organism evidence="2 3">
    <name type="scientific">Candidatus Thalassospirochaeta sargassi</name>
    <dbReference type="NCBI Taxonomy" id="3119039"/>
    <lineage>
        <taxon>Bacteria</taxon>
        <taxon>Pseudomonadati</taxon>
        <taxon>Spirochaetota</taxon>
        <taxon>Spirochaetia</taxon>
        <taxon>Spirochaetales</taxon>
        <taxon>Spirochaetaceae</taxon>
        <taxon>Candidatus Thalassospirochaeta</taxon>
    </lineage>
</organism>
<reference evidence="2 3" key="1">
    <citation type="submission" date="2022-12" db="EMBL/GenBank/DDBJ databases">
        <title>Metagenome assembled genome from gulf of manar.</title>
        <authorList>
            <person name="Kohli P."/>
            <person name="Pk S."/>
            <person name="Venkata Ramana C."/>
            <person name="Sasikala C."/>
        </authorList>
    </citation>
    <scope>NUCLEOTIDE SEQUENCE [LARGE SCALE GENOMIC DNA]</scope>
    <source>
        <strain evidence="2">JB008</strain>
    </source>
</reference>
<comment type="caution">
    <text evidence="2">The sequence shown here is derived from an EMBL/GenBank/DDBJ whole genome shotgun (WGS) entry which is preliminary data.</text>
</comment>
<dbReference type="PIRSF" id="PIRSF004548">
    <property type="entry name" value="CreD"/>
    <property type="match status" value="1"/>
</dbReference>
<dbReference type="Proteomes" id="UP001221217">
    <property type="component" value="Unassembled WGS sequence"/>
</dbReference>
<evidence type="ECO:0000313" key="3">
    <source>
        <dbReference type="Proteomes" id="UP001221217"/>
    </source>
</evidence>
<dbReference type="PANTHER" id="PTHR30092:SF0">
    <property type="entry name" value="INNER MEMBRANE PROTEIN CRED"/>
    <property type="match status" value="1"/>
</dbReference>
<name>A0AAJ1MHE4_9SPIO</name>
<sequence length="453" mass="51184">MKNRLDGIAGSQGFKAATLIGLTLIMLIPITMVNSLIRERSQRAQEVKLDISSAAGGELRFGGPVVRIPGTRKVEHSYLDDQGKKSSEYYYEDFSLWSTAEELDIDLLLNTEDKFRGIFHSPVFTGELSLDGIFDLSGIPDEVEENETLNIEDAEIIIPFFNQKGIRQIHSANWSGEEIDIQPGSRGLKLDSGGIYAKLNLNEENMQAETPQFFNIRILVRGAGRASFLPLASSTTARISADWPAPSFTGLCLPDFHDITEKSFNAEWSCSSLSTGIPVNWNNNTIFDPYIINEAYIETDFMNILDHYDLNERAAKYAILFIMLPFITLFMFEQFFKRRLHIIHYILAGVANIIFYLLLLSLSEHISFNISYLISAGSVTLMLCLYSWSILGKDGKAWFMAPVMTAVYFFLFMTLQSEDWALLIGSVGVFVITASLMFLTRKIDFYQSRQNQK</sequence>
<evidence type="ECO:0000256" key="1">
    <source>
        <dbReference type="SAM" id="Phobius"/>
    </source>
</evidence>
<feature type="transmembrane region" description="Helical" evidence="1">
    <location>
        <begin position="420"/>
        <end position="439"/>
    </location>
</feature>
<dbReference type="GO" id="GO:0005886">
    <property type="term" value="C:plasma membrane"/>
    <property type="evidence" value="ECO:0007669"/>
    <property type="project" value="TreeGrafter"/>
</dbReference>
<evidence type="ECO:0000313" key="2">
    <source>
        <dbReference type="EMBL" id="MDC7225198.1"/>
    </source>
</evidence>